<sequence length="187" mass="20874">MLLAFYKPYGVLSQFTPDQPGQRTLAEFGFPRDVFPIGRLDQDSEGLILLGNERAIVNRLLDPKHGHPRTYHVQVEGLPDAAALKRLSAGGGDLKGHKTLPCRASLLDPSPEFPPRDPPVRFRKSVPDSWIEITLTEGKNRQVRRMTAAVGYPTLRLLRVSIGNLPLAPLEPGTWRELDRRDRALLG</sequence>
<evidence type="ECO:0000313" key="3">
    <source>
        <dbReference type="EMBL" id="QJE94905.1"/>
    </source>
</evidence>
<dbReference type="InterPro" id="IPR020103">
    <property type="entry name" value="PsdUridine_synth_cat_dom_sf"/>
</dbReference>
<dbReference type="InterPro" id="IPR050343">
    <property type="entry name" value="RsuA_PseudoU_synthase"/>
</dbReference>
<gene>
    <name evidence="3" type="ORF">HHL09_03635</name>
</gene>
<evidence type="ECO:0000313" key="4">
    <source>
        <dbReference type="Proteomes" id="UP000501812"/>
    </source>
</evidence>
<feature type="domain" description="Pseudouridine synthase RsuA/RluA-like" evidence="2">
    <location>
        <begin position="2"/>
        <end position="149"/>
    </location>
</feature>
<dbReference type="SUPFAM" id="SSF55120">
    <property type="entry name" value="Pseudouridine synthase"/>
    <property type="match status" value="1"/>
</dbReference>
<dbReference type="InterPro" id="IPR020094">
    <property type="entry name" value="TruA/RsuA/RluB/E/F_N"/>
</dbReference>
<dbReference type="Proteomes" id="UP000501812">
    <property type="component" value="Chromosome"/>
</dbReference>
<accession>A0A858RDW7</accession>
<dbReference type="Gene3D" id="3.30.70.580">
    <property type="entry name" value="Pseudouridine synthase I, catalytic domain, N-terminal subdomain"/>
    <property type="match status" value="1"/>
</dbReference>
<dbReference type="InterPro" id="IPR000748">
    <property type="entry name" value="PsdUridine_synth_RsuA/RluB/E/F"/>
</dbReference>
<dbReference type="KEGG" id="luo:HHL09_03635"/>
<dbReference type="PANTHER" id="PTHR47683">
    <property type="entry name" value="PSEUDOURIDINE SYNTHASE FAMILY PROTEIN-RELATED"/>
    <property type="match status" value="1"/>
</dbReference>
<reference evidence="3 4" key="1">
    <citation type="submission" date="2020-04" db="EMBL/GenBank/DDBJ databases">
        <title>Luteolibacter sp. G-1-1-1 isolated from soil.</title>
        <authorList>
            <person name="Dahal R.H."/>
        </authorList>
    </citation>
    <scope>NUCLEOTIDE SEQUENCE [LARGE SCALE GENOMIC DNA]</scope>
    <source>
        <strain evidence="3 4">G-1-1-1</strain>
    </source>
</reference>
<dbReference type="NCBIfam" id="TIGR00093">
    <property type="entry name" value="pseudouridine synthase"/>
    <property type="match status" value="1"/>
</dbReference>
<evidence type="ECO:0000259" key="2">
    <source>
        <dbReference type="Pfam" id="PF00849"/>
    </source>
</evidence>
<evidence type="ECO:0000256" key="1">
    <source>
        <dbReference type="ARBA" id="ARBA00023235"/>
    </source>
</evidence>
<dbReference type="Pfam" id="PF00849">
    <property type="entry name" value="PseudoU_synth_2"/>
    <property type="match status" value="1"/>
</dbReference>
<dbReference type="PANTHER" id="PTHR47683:SF2">
    <property type="entry name" value="RNA-BINDING S4 DOMAIN-CONTAINING PROTEIN"/>
    <property type="match status" value="1"/>
</dbReference>
<dbReference type="InterPro" id="IPR006145">
    <property type="entry name" value="PsdUridine_synth_RsuA/RluA"/>
</dbReference>
<keyword evidence="4" id="KW-1185">Reference proteome</keyword>
<dbReference type="GO" id="GO:0006396">
    <property type="term" value="P:RNA processing"/>
    <property type="evidence" value="ECO:0007669"/>
    <property type="project" value="UniProtKB-ARBA"/>
</dbReference>
<dbReference type="GO" id="GO:0003723">
    <property type="term" value="F:RNA binding"/>
    <property type="evidence" value="ECO:0007669"/>
    <property type="project" value="InterPro"/>
</dbReference>
<dbReference type="RefSeq" id="WP_169453126.1">
    <property type="nucleotide sequence ID" value="NZ_CP051774.1"/>
</dbReference>
<keyword evidence="1" id="KW-0413">Isomerase</keyword>
<protein>
    <submittedName>
        <fullName evidence="3">Pseudouridine synthase</fullName>
    </submittedName>
</protein>
<dbReference type="EMBL" id="CP051774">
    <property type="protein sequence ID" value="QJE94905.1"/>
    <property type="molecule type" value="Genomic_DNA"/>
</dbReference>
<name>A0A858RDW7_9BACT</name>
<dbReference type="GO" id="GO:0009982">
    <property type="term" value="F:pseudouridine synthase activity"/>
    <property type="evidence" value="ECO:0007669"/>
    <property type="project" value="InterPro"/>
</dbReference>
<dbReference type="GO" id="GO:0140098">
    <property type="term" value="F:catalytic activity, acting on RNA"/>
    <property type="evidence" value="ECO:0007669"/>
    <property type="project" value="UniProtKB-ARBA"/>
</dbReference>
<dbReference type="Gene3D" id="3.30.70.1560">
    <property type="entry name" value="Alpha-L RNA-binding motif"/>
    <property type="match status" value="1"/>
</dbReference>
<dbReference type="GO" id="GO:0001522">
    <property type="term" value="P:pseudouridine synthesis"/>
    <property type="evidence" value="ECO:0007669"/>
    <property type="project" value="InterPro"/>
</dbReference>
<dbReference type="InterPro" id="IPR042092">
    <property type="entry name" value="PsdUridine_s_RsuA/RluB/E/F_cat"/>
</dbReference>
<organism evidence="3 4">
    <name type="scientific">Luteolibacter luteus</name>
    <dbReference type="NCBI Taxonomy" id="2728835"/>
    <lineage>
        <taxon>Bacteria</taxon>
        <taxon>Pseudomonadati</taxon>
        <taxon>Verrucomicrobiota</taxon>
        <taxon>Verrucomicrobiia</taxon>
        <taxon>Verrucomicrobiales</taxon>
        <taxon>Verrucomicrobiaceae</taxon>
        <taxon>Luteolibacter</taxon>
    </lineage>
</organism>
<proteinExistence type="predicted"/>
<dbReference type="AlphaFoldDB" id="A0A858RDW7"/>